<dbReference type="AlphaFoldDB" id="A0AAV8WYV0"/>
<gene>
    <name evidence="2" type="ORF">NQ314_015400</name>
</gene>
<feature type="region of interest" description="Disordered" evidence="1">
    <location>
        <begin position="1"/>
        <end position="35"/>
    </location>
</feature>
<proteinExistence type="predicted"/>
<comment type="caution">
    <text evidence="2">The sequence shown here is derived from an EMBL/GenBank/DDBJ whole genome shotgun (WGS) entry which is preliminary data.</text>
</comment>
<keyword evidence="3" id="KW-1185">Reference proteome</keyword>
<protein>
    <submittedName>
        <fullName evidence="2">Uncharacterized protein</fullName>
    </submittedName>
</protein>
<sequence length="115" mass="13361">MSSDLLYRESESRKYPTPAVDPNPNAVADQKPGTLPSGVELDLPSKDLLLRLLELQPSRRLRSIRTLETIAFYKGFSFKDVRERKIKPNDLIKLYFPNGARNKKEDIEYFQDFEN</sequence>
<evidence type="ECO:0000313" key="2">
    <source>
        <dbReference type="EMBL" id="KAJ8931684.1"/>
    </source>
</evidence>
<accession>A0AAV8WYV0</accession>
<evidence type="ECO:0000313" key="3">
    <source>
        <dbReference type="Proteomes" id="UP001162156"/>
    </source>
</evidence>
<reference evidence="2" key="1">
    <citation type="journal article" date="2023" name="Insect Mol. Biol.">
        <title>Genome sequencing provides insights into the evolution of gene families encoding plant cell wall-degrading enzymes in longhorned beetles.</title>
        <authorList>
            <person name="Shin N.R."/>
            <person name="Okamura Y."/>
            <person name="Kirsch R."/>
            <person name="Pauchet Y."/>
        </authorList>
    </citation>
    <scope>NUCLEOTIDE SEQUENCE</scope>
    <source>
        <strain evidence="2">RBIC_L_NR</strain>
    </source>
</reference>
<feature type="compositionally biased region" description="Basic and acidic residues" evidence="1">
    <location>
        <begin position="1"/>
        <end position="14"/>
    </location>
</feature>
<organism evidence="2 3">
    <name type="scientific">Rhamnusium bicolor</name>
    <dbReference type="NCBI Taxonomy" id="1586634"/>
    <lineage>
        <taxon>Eukaryota</taxon>
        <taxon>Metazoa</taxon>
        <taxon>Ecdysozoa</taxon>
        <taxon>Arthropoda</taxon>
        <taxon>Hexapoda</taxon>
        <taxon>Insecta</taxon>
        <taxon>Pterygota</taxon>
        <taxon>Neoptera</taxon>
        <taxon>Endopterygota</taxon>
        <taxon>Coleoptera</taxon>
        <taxon>Polyphaga</taxon>
        <taxon>Cucujiformia</taxon>
        <taxon>Chrysomeloidea</taxon>
        <taxon>Cerambycidae</taxon>
        <taxon>Lepturinae</taxon>
        <taxon>Rhagiini</taxon>
        <taxon>Rhamnusium</taxon>
    </lineage>
</organism>
<dbReference type="Proteomes" id="UP001162156">
    <property type="component" value="Unassembled WGS sequence"/>
</dbReference>
<dbReference type="EMBL" id="JANEYF010004267">
    <property type="protein sequence ID" value="KAJ8931684.1"/>
    <property type="molecule type" value="Genomic_DNA"/>
</dbReference>
<name>A0AAV8WYV0_9CUCU</name>
<evidence type="ECO:0000256" key="1">
    <source>
        <dbReference type="SAM" id="MobiDB-lite"/>
    </source>
</evidence>